<dbReference type="SUPFAM" id="SSF68923">
    <property type="entry name" value="PEP carboxykinase N-terminal domain"/>
    <property type="match status" value="1"/>
</dbReference>
<dbReference type="UniPathway" id="UPA00138"/>
<name>A0A8J5XVY5_DIALT</name>
<keyword evidence="5" id="KW-0547">Nucleotide-binding</keyword>
<evidence type="ECO:0000256" key="9">
    <source>
        <dbReference type="ARBA" id="ARBA00047371"/>
    </source>
</evidence>
<dbReference type="EC" id="4.1.1.49" evidence="3"/>
<comment type="similarity">
    <text evidence="2">Belongs to the phosphoenolpyruvate carboxykinase (ATP) family.</text>
</comment>
<dbReference type="GO" id="GO:0005829">
    <property type="term" value="C:cytosol"/>
    <property type="evidence" value="ECO:0007669"/>
    <property type="project" value="TreeGrafter"/>
</dbReference>
<dbReference type="FunFam" id="2.170.8.10:FF:000001">
    <property type="entry name" value="Phosphoenolpyruvate carboxykinase (ATP)"/>
    <property type="match status" value="1"/>
</dbReference>
<dbReference type="PANTHER" id="PTHR30031:SF0">
    <property type="entry name" value="PHOSPHOENOLPYRUVATE CARBOXYKINASE (ATP)"/>
    <property type="match status" value="1"/>
</dbReference>
<sequence>MGSFKVQMEALLAGSDVAPSQWLEYYKEMQPQVLKNDHVDDHAVLPDLIRNSSPAHIIELSLRYESTTSSLTSTGALSCLSGAKTGRSPKDKRVVDSPESNQNVWWGPVNIKLSHQSFMINRERAIDYLRTRERLFVVDAFAGHDTEYRIKIRIICSRAYHALFMLNMLIPATGSDLDDFVPDFVIYNAGSFPANRYVDGMTSSASIDLNLERGEAVILGTQYAGEMKKLVLTLMMYLMPLRGQLCLHSSANEDPRTGNTTLFFGLSGTGKTTLSSDPARLLIGDDEHVWTDKGLFNVEGGCYAKCASLSEEKEPEIFHAVRFGAVVENIVMHAHTRVVDYEDLSITENTRCAYPLHFIPNAKAHAVGGHPTNVILLTCDATGVLPLVSKLTREQVIYHFASGFTSKMAGTEIGVTEPIVVFSSCYGEPFLVWHPLKYAEMLADKLRDHNANAWLLNTGWLGTSGKRCPLKYTRAIIDSVHSGELAAAEYARDDVFGLPFPTSCAGVPSEILTSSNNWDNQEAFQTARAKLAAAFVSNFDKKGFAAKVGKDVLAQAPRVPEGYAFRSPVLK</sequence>
<evidence type="ECO:0000256" key="7">
    <source>
        <dbReference type="ARBA" id="ARBA00022840"/>
    </source>
</evidence>
<dbReference type="InterPro" id="IPR001272">
    <property type="entry name" value="PEP_carboxykinase_ATP"/>
</dbReference>
<dbReference type="OrthoDB" id="184182at2759"/>
<keyword evidence="6" id="KW-0210">Decarboxylase</keyword>
<dbReference type="GO" id="GO:0004612">
    <property type="term" value="F:phosphoenolpyruvate carboxykinase (ATP) activity"/>
    <property type="evidence" value="ECO:0007669"/>
    <property type="project" value="UniProtKB-EC"/>
</dbReference>
<keyword evidence="11" id="KW-1185">Reference proteome</keyword>
<evidence type="ECO:0000313" key="11">
    <source>
        <dbReference type="Proteomes" id="UP000751190"/>
    </source>
</evidence>
<dbReference type="OMA" id="MRYAGEM"/>
<accession>A0A8J5XVY5</accession>
<dbReference type="NCBIfam" id="TIGR00224">
    <property type="entry name" value="pckA"/>
    <property type="match status" value="1"/>
</dbReference>
<keyword evidence="4" id="KW-0312">Gluconeogenesis</keyword>
<comment type="pathway">
    <text evidence="1">Carbohydrate biosynthesis; gluconeogenesis.</text>
</comment>
<evidence type="ECO:0000256" key="8">
    <source>
        <dbReference type="ARBA" id="ARBA00023239"/>
    </source>
</evidence>
<comment type="caution">
    <text evidence="10">The sequence shown here is derived from an EMBL/GenBank/DDBJ whole genome shotgun (WGS) entry which is preliminary data.</text>
</comment>
<evidence type="ECO:0000313" key="10">
    <source>
        <dbReference type="EMBL" id="KAG8467554.1"/>
    </source>
</evidence>
<keyword evidence="8" id="KW-0456">Lyase</keyword>
<dbReference type="SUPFAM" id="SSF53795">
    <property type="entry name" value="PEP carboxykinase-like"/>
    <property type="match status" value="1"/>
</dbReference>
<protein>
    <recommendedName>
        <fullName evidence="3">phosphoenolpyruvate carboxykinase (ATP)</fullName>
        <ecNumber evidence="3">4.1.1.49</ecNumber>
    </recommendedName>
</protein>
<dbReference type="Gene3D" id="3.40.449.10">
    <property type="entry name" value="Phosphoenolpyruvate Carboxykinase, domain 1"/>
    <property type="match status" value="1"/>
</dbReference>
<keyword evidence="7" id="KW-0067">ATP-binding</keyword>
<reference evidence="10" key="1">
    <citation type="submission" date="2021-05" db="EMBL/GenBank/DDBJ databases">
        <title>The genome of the haptophyte Pavlova lutheri (Diacronema luteri, Pavlovales) - a model for lipid biosynthesis in eukaryotic algae.</title>
        <authorList>
            <person name="Hulatt C.J."/>
            <person name="Posewitz M.C."/>
        </authorList>
    </citation>
    <scope>NUCLEOTIDE SEQUENCE</scope>
    <source>
        <strain evidence="10">NIVA-4/92</strain>
    </source>
</reference>
<evidence type="ECO:0000256" key="2">
    <source>
        <dbReference type="ARBA" id="ARBA00006052"/>
    </source>
</evidence>
<organism evidence="10 11">
    <name type="scientific">Diacronema lutheri</name>
    <name type="common">Unicellular marine alga</name>
    <name type="synonym">Monochrysis lutheri</name>
    <dbReference type="NCBI Taxonomy" id="2081491"/>
    <lineage>
        <taxon>Eukaryota</taxon>
        <taxon>Haptista</taxon>
        <taxon>Haptophyta</taxon>
        <taxon>Pavlovophyceae</taxon>
        <taxon>Pavlovales</taxon>
        <taxon>Pavlovaceae</taxon>
        <taxon>Diacronema</taxon>
    </lineage>
</organism>
<dbReference type="Pfam" id="PF01293">
    <property type="entry name" value="PEPCK_ATP"/>
    <property type="match status" value="1"/>
</dbReference>
<evidence type="ECO:0000256" key="6">
    <source>
        <dbReference type="ARBA" id="ARBA00022793"/>
    </source>
</evidence>
<dbReference type="PIRSF" id="PIRSF006294">
    <property type="entry name" value="PEP_crbxkin"/>
    <property type="match status" value="1"/>
</dbReference>
<dbReference type="InterPro" id="IPR008210">
    <property type="entry name" value="PEP_carboxykinase_N"/>
</dbReference>
<dbReference type="Proteomes" id="UP000751190">
    <property type="component" value="Unassembled WGS sequence"/>
</dbReference>
<evidence type="ECO:0000256" key="4">
    <source>
        <dbReference type="ARBA" id="ARBA00022432"/>
    </source>
</evidence>
<dbReference type="NCBIfam" id="NF006821">
    <property type="entry name" value="PRK09344.1-3"/>
    <property type="match status" value="1"/>
</dbReference>
<dbReference type="NCBIfam" id="NF006820">
    <property type="entry name" value="PRK09344.1-2"/>
    <property type="match status" value="1"/>
</dbReference>
<proteinExistence type="inferred from homology"/>
<dbReference type="HAMAP" id="MF_00453">
    <property type="entry name" value="PEPCK_ATP"/>
    <property type="match status" value="1"/>
</dbReference>
<dbReference type="EMBL" id="JAGTXO010000006">
    <property type="protein sequence ID" value="KAG8467554.1"/>
    <property type="molecule type" value="Genomic_DNA"/>
</dbReference>
<dbReference type="PANTHER" id="PTHR30031">
    <property type="entry name" value="PHOSPHOENOLPYRUVATE CARBOXYKINASE ATP"/>
    <property type="match status" value="1"/>
</dbReference>
<evidence type="ECO:0000256" key="1">
    <source>
        <dbReference type="ARBA" id="ARBA00004742"/>
    </source>
</evidence>
<dbReference type="Gene3D" id="2.170.8.10">
    <property type="entry name" value="Phosphoenolpyruvate Carboxykinase, domain 2"/>
    <property type="match status" value="1"/>
</dbReference>
<dbReference type="AlphaFoldDB" id="A0A8J5XVY5"/>
<evidence type="ECO:0000256" key="5">
    <source>
        <dbReference type="ARBA" id="ARBA00022741"/>
    </source>
</evidence>
<dbReference type="GO" id="GO:0005524">
    <property type="term" value="F:ATP binding"/>
    <property type="evidence" value="ECO:0007669"/>
    <property type="project" value="UniProtKB-KW"/>
</dbReference>
<dbReference type="GO" id="GO:0006094">
    <property type="term" value="P:gluconeogenesis"/>
    <property type="evidence" value="ECO:0007669"/>
    <property type="project" value="UniProtKB-UniPathway"/>
</dbReference>
<comment type="catalytic activity">
    <reaction evidence="9">
        <text>oxaloacetate + ATP = phosphoenolpyruvate + ADP + CO2</text>
        <dbReference type="Rhea" id="RHEA:18617"/>
        <dbReference type="ChEBI" id="CHEBI:16452"/>
        <dbReference type="ChEBI" id="CHEBI:16526"/>
        <dbReference type="ChEBI" id="CHEBI:30616"/>
        <dbReference type="ChEBI" id="CHEBI:58702"/>
        <dbReference type="ChEBI" id="CHEBI:456216"/>
        <dbReference type="EC" id="4.1.1.49"/>
    </reaction>
</comment>
<dbReference type="InterPro" id="IPR013035">
    <property type="entry name" value="PEP_carboxykinase_C"/>
</dbReference>
<gene>
    <name evidence="10" type="ORF">KFE25_000870</name>
</gene>
<evidence type="ECO:0000256" key="3">
    <source>
        <dbReference type="ARBA" id="ARBA00012363"/>
    </source>
</evidence>
<dbReference type="Gene3D" id="3.90.228.20">
    <property type="match status" value="1"/>
</dbReference>
<dbReference type="CDD" id="cd00484">
    <property type="entry name" value="PEPCK_ATP"/>
    <property type="match status" value="1"/>
</dbReference>